<feature type="transmembrane region" description="Helical" evidence="7">
    <location>
        <begin position="129"/>
        <end position="153"/>
    </location>
</feature>
<dbReference type="GO" id="GO:0055085">
    <property type="term" value="P:transmembrane transport"/>
    <property type="evidence" value="ECO:0007669"/>
    <property type="project" value="InterPro"/>
</dbReference>
<name>A0A6B1DTS9_9CHLR</name>
<feature type="transmembrane region" description="Helical" evidence="7">
    <location>
        <begin position="93"/>
        <end position="117"/>
    </location>
</feature>
<sequence>MAIETRTHEPTVDYSLPFWKRKTVLHRIDMAAILILLIPVAIATILPLVYMFSQAFTPEDQVRNWPVEYIPREPTLASFQLLVTWPNLPIMRWMLNSFIVSTSVTALVLTINSLTAYAFGRLEFPGRDFLFIFVLTTLMIPGEVTLIPTFVIMRRLEWLDTYNALIWPAGAGVFGIFLLRQFFQSIPRELEDAAIIDGCGKFGTYWRIVLPLSRSALIALGIFTFLGSWNDLFWPLIALNSNEMRTLPVGLSILQHEGYTMQGLGMAAAALTTVPVLILYGIFQRHIIQGVMVTGLTGR</sequence>
<evidence type="ECO:0000256" key="5">
    <source>
        <dbReference type="ARBA" id="ARBA00022989"/>
    </source>
</evidence>
<dbReference type="InterPro" id="IPR000515">
    <property type="entry name" value="MetI-like"/>
</dbReference>
<evidence type="ECO:0000259" key="8">
    <source>
        <dbReference type="PROSITE" id="PS50928"/>
    </source>
</evidence>
<dbReference type="InterPro" id="IPR035906">
    <property type="entry name" value="MetI-like_sf"/>
</dbReference>
<evidence type="ECO:0000313" key="9">
    <source>
        <dbReference type="EMBL" id="MYD89774.1"/>
    </source>
</evidence>
<protein>
    <submittedName>
        <fullName evidence="9">Carbohydrate ABC transporter permease</fullName>
    </submittedName>
</protein>
<dbReference type="CDD" id="cd06261">
    <property type="entry name" value="TM_PBP2"/>
    <property type="match status" value="1"/>
</dbReference>
<gene>
    <name evidence="9" type="ORF">F4Y08_05460</name>
</gene>
<dbReference type="PANTHER" id="PTHR43744:SF8">
    <property type="entry name" value="SN-GLYCEROL-3-PHOSPHATE TRANSPORT SYSTEM PERMEASE PROTEIN UGPE"/>
    <property type="match status" value="1"/>
</dbReference>
<evidence type="ECO:0000256" key="6">
    <source>
        <dbReference type="ARBA" id="ARBA00023136"/>
    </source>
</evidence>
<accession>A0A6B1DTS9</accession>
<dbReference type="Gene3D" id="1.10.3720.10">
    <property type="entry name" value="MetI-like"/>
    <property type="match status" value="1"/>
</dbReference>
<dbReference type="EMBL" id="VXPY01000035">
    <property type="protein sequence ID" value="MYD89774.1"/>
    <property type="molecule type" value="Genomic_DNA"/>
</dbReference>
<keyword evidence="2 7" id="KW-0813">Transport</keyword>
<evidence type="ECO:0000256" key="3">
    <source>
        <dbReference type="ARBA" id="ARBA00022475"/>
    </source>
</evidence>
<reference evidence="9" key="1">
    <citation type="submission" date="2019-09" db="EMBL/GenBank/DDBJ databases">
        <title>Characterisation of the sponge microbiome using genome-centric metagenomics.</title>
        <authorList>
            <person name="Engelberts J.P."/>
            <person name="Robbins S.J."/>
            <person name="De Goeij J.M."/>
            <person name="Aranda M."/>
            <person name="Bell S.C."/>
            <person name="Webster N.S."/>
        </authorList>
    </citation>
    <scope>NUCLEOTIDE SEQUENCE</scope>
    <source>
        <strain evidence="9">SB0662_bin_9</strain>
    </source>
</reference>
<keyword evidence="3" id="KW-1003">Cell membrane</keyword>
<comment type="caution">
    <text evidence="9">The sequence shown here is derived from an EMBL/GenBank/DDBJ whole genome shotgun (WGS) entry which is preliminary data.</text>
</comment>
<evidence type="ECO:0000256" key="2">
    <source>
        <dbReference type="ARBA" id="ARBA00022448"/>
    </source>
</evidence>
<dbReference type="AlphaFoldDB" id="A0A6B1DTS9"/>
<keyword evidence="4 7" id="KW-0812">Transmembrane</keyword>
<evidence type="ECO:0000256" key="1">
    <source>
        <dbReference type="ARBA" id="ARBA00004651"/>
    </source>
</evidence>
<comment type="similarity">
    <text evidence="7">Belongs to the binding-protein-dependent transport system permease family.</text>
</comment>
<proteinExistence type="inferred from homology"/>
<dbReference type="GO" id="GO:0005886">
    <property type="term" value="C:plasma membrane"/>
    <property type="evidence" value="ECO:0007669"/>
    <property type="project" value="UniProtKB-SubCell"/>
</dbReference>
<comment type="subcellular location">
    <subcellularLocation>
        <location evidence="1 7">Cell membrane</location>
        <topology evidence="1 7">Multi-pass membrane protein</topology>
    </subcellularLocation>
</comment>
<feature type="transmembrane region" description="Helical" evidence="7">
    <location>
        <begin position="30"/>
        <end position="52"/>
    </location>
</feature>
<feature type="transmembrane region" description="Helical" evidence="7">
    <location>
        <begin position="165"/>
        <end position="183"/>
    </location>
</feature>
<evidence type="ECO:0000256" key="7">
    <source>
        <dbReference type="RuleBase" id="RU363032"/>
    </source>
</evidence>
<dbReference type="PROSITE" id="PS50928">
    <property type="entry name" value="ABC_TM1"/>
    <property type="match status" value="1"/>
</dbReference>
<feature type="transmembrane region" description="Helical" evidence="7">
    <location>
        <begin position="259"/>
        <end position="283"/>
    </location>
</feature>
<dbReference type="PANTHER" id="PTHR43744">
    <property type="entry name" value="ABC TRANSPORTER PERMEASE PROTEIN MG189-RELATED-RELATED"/>
    <property type="match status" value="1"/>
</dbReference>
<dbReference type="SUPFAM" id="SSF161098">
    <property type="entry name" value="MetI-like"/>
    <property type="match status" value="1"/>
</dbReference>
<dbReference type="Pfam" id="PF00528">
    <property type="entry name" value="BPD_transp_1"/>
    <property type="match status" value="1"/>
</dbReference>
<keyword evidence="5 7" id="KW-1133">Transmembrane helix</keyword>
<keyword evidence="6 7" id="KW-0472">Membrane</keyword>
<feature type="domain" description="ABC transmembrane type-1" evidence="8">
    <location>
        <begin position="94"/>
        <end position="283"/>
    </location>
</feature>
<evidence type="ECO:0000256" key="4">
    <source>
        <dbReference type="ARBA" id="ARBA00022692"/>
    </source>
</evidence>
<organism evidence="9">
    <name type="scientific">Caldilineaceae bacterium SB0662_bin_9</name>
    <dbReference type="NCBI Taxonomy" id="2605258"/>
    <lineage>
        <taxon>Bacteria</taxon>
        <taxon>Bacillati</taxon>
        <taxon>Chloroflexota</taxon>
        <taxon>Caldilineae</taxon>
        <taxon>Caldilineales</taxon>
        <taxon>Caldilineaceae</taxon>
    </lineage>
</organism>